<evidence type="ECO:0000256" key="12">
    <source>
        <dbReference type="SAM" id="Phobius"/>
    </source>
</evidence>
<organism evidence="15">
    <name type="scientific">freshwater metagenome</name>
    <dbReference type="NCBI Taxonomy" id="449393"/>
    <lineage>
        <taxon>unclassified sequences</taxon>
        <taxon>metagenomes</taxon>
        <taxon>ecological metagenomes</taxon>
    </lineage>
</organism>
<comment type="pathway">
    <text evidence="11">Porphyrin-containing compound metabolism.</text>
</comment>
<gene>
    <name evidence="13" type="ORF">UFOPK1380_00454</name>
    <name evidence="14" type="ORF">UFOPK1778_01143</name>
    <name evidence="15" type="ORF">UFOPK2689_00262</name>
    <name evidence="16" type="ORF">UFOPK3874_00753</name>
</gene>
<feature type="transmembrane region" description="Helical" evidence="12">
    <location>
        <begin position="168"/>
        <end position="187"/>
    </location>
</feature>
<evidence type="ECO:0000256" key="11">
    <source>
        <dbReference type="ARBA" id="ARBA00023444"/>
    </source>
</evidence>
<dbReference type="GO" id="GO:0006784">
    <property type="term" value="P:heme A biosynthetic process"/>
    <property type="evidence" value="ECO:0007669"/>
    <property type="project" value="InterPro"/>
</dbReference>
<feature type="transmembrane region" description="Helical" evidence="12">
    <location>
        <begin position="100"/>
        <end position="121"/>
    </location>
</feature>
<evidence type="ECO:0000256" key="1">
    <source>
        <dbReference type="ARBA" id="ARBA00004141"/>
    </source>
</evidence>
<evidence type="ECO:0000256" key="3">
    <source>
        <dbReference type="ARBA" id="ARBA00022692"/>
    </source>
</evidence>
<evidence type="ECO:0000256" key="2">
    <source>
        <dbReference type="ARBA" id="ARBA00022475"/>
    </source>
</evidence>
<keyword evidence="3 12" id="KW-0812">Transmembrane</keyword>
<comment type="subcellular location">
    <subcellularLocation>
        <location evidence="1">Membrane</location>
        <topology evidence="1">Multi-pass membrane protein</topology>
    </subcellularLocation>
</comment>
<feature type="transmembrane region" description="Helical" evidence="12">
    <location>
        <begin position="242"/>
        <end position="262"/>
    </location>
</feature>
<evidence type="ECO:0000313" key="14">
    <source>
        <dbReference type="EMBL" id="CAB4599001.1"/>
    </source>
</evidence>
<accession>A0A6J6R5R8</accession>
<dbReference type="PANTHER" id="PTHR35457:SF1">
    <property type="entry name" value="HEME A SYNTHASE"/>
    <property type="match status" value="1"/>
</dbReference>
<keyword evidence="8" id="KW-0350">Heme biosynthesis</keyword>
<proteinExistence type="predicted"/>
<dbReference type="InterPro" id="IPR003780">
    <property type="entry name" value="COX15/CtaA_fam"/>
</dbReference>
<evidence type="ECO:0000256" key="8">
    <source>
        <dbReference type="ARBA" id="ARBA00023133"/>
    </source>
</evidence>
<dbReference type="Pfam" id="PF02628">
    <property type="entry name" value="COX15-CtaA"/>
    <property type="match status" value="1"/>
</dbReference>
<keyword evidence="2" id="KW-1003">Cell membrane</keyword>
<dbReference type="EMBL" id="CAEZYL010000007">
    <property type="protein sequence ID" value="CAB4716808.1"/>
    <property type="molecule type" value="Genomic_DNA"/>
</dbReference>
<dbReference type="EMBL" id="CAEZSC010000018">
    <property type="protein sequence ID" value="CAB4532344.1"/>
    <property type="molecule type" value="Genomic_DNA"/>
</dbReference>
<reference evidence="15" key="1">
    <citation type="submission" date="2020-05" db="EMBL/GenBank/DDBJ databases">
        <authorList>
            <person name="Chiriac C."/>
            <person name="Salcher M."/>
            <person name="Ghai R."/>
            <person name="Kavagutti S V."/>
        </authorList>
    </citation>
    <scope>NUCLEOTIDE SEQUENCE</scope>
</reference>
<keyword evidence="4" id="KW-0479">Metal-binding</keyword>
<evidence type="ECO:0000256" key="7">
    <source>
        <dbReference type="ARBA" id="ARBA00023004"/>
    </source>
</evidence>
<name>A0A6J6R5R8_9ZZZZ</name>
<dbReference type="EMBL" id="CAEZUD010000084">
    <property type="protein sequence ID" value="CAB4599001.1"/>
    <property type="molecule type" value="Genomic_DNA"/>
</dbReference>
<evidence type="ECO:0000313" key="15">
    <source>
        <dbReference type="EMBL" id="CAB4716808.1"/>
    </source>
</evidence>
<feature type="transmembrane region" description="Helical" evidence="12">
    <location>
        <begin position="268"/>
        <end position="287"/>
    </location>
</feature>
<dbReference type="PANTHER" id="PTHR35457">
    <property type="entry name" value="HEME A SYNTHASE"/>
    <property type="match status" value="1"/>
</dbReference>
<feature type="transmembrane region" description="Helical" evidence="12">
    <location>
        <begin position="207"/>
        <end position="230"/>
    </location>
</feature>
<dbReference type="GO" id="GO:0016020">
    <property type="term" value="C:membrane"/>
    <property type="evidence" value="ECO:0007669"/>
    <property type="project" value="UniProtKB-SubCell"/>
</dbReference>
<dbReference type="EMBL" id="CAFBNS010000134">
    <property type="protein sequence ID" value="CAB4964138.1"/>
    <property type="molecule type" value="Genomic_DNA"/>
</dbReference>
<evidence type="ECO:0000256" key="10">
    <source>
        <dbReference type="ARBA" id="ARBA00023157"/>
    </source>
</evidence>
<feature type="transmembrane region" description="Helical" evidence="12">
    <location>
        <begin position="127"/>
        <end position="147"/>
    </location>
</feature>
<dbReference type="GO" id="GO:0016491">
    <property type="term" value="F:oxidoreductase activity"/>
    <property type="evidence" value="ECO:0007669"/>
    <property type="project" value="UniProtKB-KW"/>
</dbReference>
<dbReference type="GO" id="GO:0046872">
    <property type="term" value="F:metal ion binding"/>
    <property type="evidence" value="ECO:0007669"/>
    <property type="project" value="UniProtKB-KW"/>
</dbReference>
<feature type="transmembrane region" description="Helical" evidence="12">
    <location>
        <begin position="69"/>
        <end position="88"/>
    </location>
</feature>
<keyword evidence="6" id="KW-0560">Oxidoreductase</keyword>
<keyword evidence="7" id="KW-0408">Iron</keyword>
<evidence type="ECO:0000256" key="5">
    <source>
        <dbReference type="ARBA" id="ARBA00022989"/>
    </source>
</evidence>
<keyword evidence="9 12" id="KW-0472">Membrane</keyword>
<sequence length="307" mass="32748">MSAVRLKRTIFTALLALQVGIIVTGGAVRLTGSGLGCPTWPECTPGSYTPVPHQAQGALHAWIEFSNRLLTFVLVAVSLAALIGGIRWSKNRADKKDIRLLALGQFLGIFAQGILGGITVLTQLNPIPVAGHFLLSLPLIAGALALRQKILLKEGSPTHPTSQLLAKILIPLTVLVVTLGTVVTGSGPHAGDEQAKRFGFDPQMVSWLHADTVIALICLTIALILVNRVTRTTSTNNDFDKAVKIFLAVSLAQGTLGYIQYFTGLPELIVGLHLLGSGLVWTAAWNLKLKGNINYFTRESKGTEHGA</sequence>
<evidence type="ECO:0000313" key="16">
    <source>
        <dbReference type="EMBL" id="CAB4964138.1"/>
    </source>
</evidence>
<dbReference type="InterPro" id="IPR050450">
    <property type="entry name" value="COX15/CtaA_HemeA_synthase"/>
</dbReference>
<protein>
    <submittedName>
        <fullName evidence="15">Unannotated protein</fullName>
    </submittedName>
</protein>
<evidence type="ECO:0000256" key="4">
    <source>
        <dbReference type="ARBA" id="ARBA00022723"/>
    </source>
</evidence>
<evidence type="ECO:0000313" key="13">
    <source>
        <dbReference type="EMBL" id="CAB4532344.1"/>
    </source>
</evidence>
<dbReference type="AlphaFoldDB" id="A0A6J6R5R8"/>
<evidence type="ECO:0000256" key="6">
    <source>
        <dbReference type="ARBA" id="ARBA00023002"/>
    </source>
</evidence>
<keyword evidence="10" id="KW-1015">Disulfide bond</keyword>
<keyword evidence="5 12" id="KW-1133">Transmembrane helix</keyword>
<evidence type="ECO:0000256" key="9">
    <source>
        <dbReference type="ARBA" id="ARBA00023136"/>
    </source>
</evidence>